<dbReference type="Pfam" id="PF00838">
    <property type="entry name" value="TCTP"/>
    <property type="match status" value="1"/>
</dbReference>
<dbReference type="InterPro" id="IPR011057">
    <property type="entry name" value="Mss4-like_sf"/>
</dbReference>
<dbReference type="PANTHER" id="PTHR11991">
    <property type="entry name" value="TRANSLATIONALLY CONTROLLED TUMOR PROTEIN-RELATED"/>
    <property type="match status" value="1"/>
</dbReference>
<evidence type="ECO:0000259" key="2">
    <source>
        <dbReference type="PROSITE" id="PS51797"/>
    </source>
</evidence>
<dbReference type="AlphaFoldDB" id="A0AAD9JJV1"/>
<evidence type="ECO:0000313" key="4">
    <source>
        <dbReference type="Proteomes" id="UP001208570"/>
    </source>
</evidence>
<reference evidence="3" key="1">
    <citation type="journal article" date="2023" name="Mol. Biol. Evol.">
        <title>Third-Generation Sequencing Reveals the Adaptive Role of the Epigenome in Three Deep-Sea Polychaetes.</title>
        <authorList>
            <person name="Perez M."/>
            <person name="Aroh O."/>
            <person name="Sun Y."/>
            <person name="Lan Y."/>
            <person name="Juniper S.K."/>
            <person name="Young C.R."/>
            <person name="Angers B."/>
            <person name="Qian P.Y."/>
        </authorList>
    </citation>
    <scope>NUCLEOTIDE SEQUENCE</scope>
    <source>
        <strain evidence="3">P08H-3</strain>
    </source>
</reference>
<gene>
    <name evidence="3" type="ORF">LSH36_271g07023</name>
</gene>
<feature type="domain" description="TCTP" evidence="2">
    <location>
        <begin position="1"/>
        <end position="165"/>
    </location>
</feature>
<organism evidence="3 4">
    <name type="scientific">Paralvinella palmiformis</name>
    <dbReference type="NCBI Taxonomy" id="53620"/>
    <lineage>
        <taxon>Eukaryota</taxon>
        <taxon>Metazoa</taxon>
        <taxon>Spiralia</taxon>
        <taxon>Lophotrochozoa</taxon>
        <taxon>Annelida</taxon>
        <taxon>Polychaeta</taxon>
        <taxon>Sedentaria</taxon>
        <taxon>Canalipalpata</taxon>
        <taxon>Terebellida</taxon>
        <taxon>Terebelliformia</taxon>
        <taxon>Alvinellidae</taxon>
        <taxon>Paralvinella</taxon>
    </lineage>
</organism>
<dbReference type="GO" id="GO:0005509">
    <property type="term" value="F:calcium ion binding"/>
    <property type="evidence" value="ECO:0007669"/>
    <property type="project" value="TreeGrafter"/>
</dbReference>
<evidence type="ECO:0000256" key="1">
    <source>
        <dbReference type="PROSITE-ProRule" id="PRU01133"/>
    </source>
</evidence>
<dbReference type="SUPFAM" id="SSF51316">
    <property type="entry name" value="Mss4-like"/>
    <property type="match status" value="1"/>
</dbReference>
<dbReference type="PRINTS" id="PR01653">
    <property type="entry name" value="TCTPROTEIN"/>
</dbReference>
<comment type="caution">
    <text evidence="3">The sequence shown here is derived from an EMBL/GenBank/DDBJ whole genome shotgun (WGS) entry which is preliminary data.</text>
</comment>
<dbReference type="PROSITE" id="PS51797">
    <property type="entry name" value="TCTP_3"/>
    <property type="match status" value="1"/>
</dbReference>
<evidence type="ECO:0000313" key="3">
    <source>
        <dbReference type="EMBL" id="KAK2154332.1"/>
    </source>
</evidence>
<dbReference type="Gene3D" id="2.170.150.10">
    <property type="entry name" value="Metal Binding Protein, Guanine Nucleotide Exchange Factor, Chain A"/>
    <property type="match status" value="1"/>
</dbReference>
<dbReference type="EMBL" id="JAODUP010000271">
    <property type="protein sequence ID" value="KAK2154332.1"/>
    <property type="molecule type" value="Genomic_DNA"/>
</dbReference>
<protein>
    <recommendedName>
        <fullName evidence="2">TCTP domain-containing protein</fullName>
    </recommendedName>
</protein>
<comment type="similarity">
    <text evidence="1">Belongs to the TCTP family.</text>
</comment>
<accession>A0AAD9JJV1</accession>
<dbReference type="PANTHER" id="PTHR11991:SF0">
    <property type="entry name" value="TRANSLATIONALLY-CONTROLLED TUMOR PROTEIN"/>
    <property type="match status" value="1"/>
</dbReference>
<proteinExistence type="inferred from homology"/>
<dbReference type="InterPro" id="IPR034737">
    <property type="entry name" value="TCTP"/>
</dbReference>
<dbReference type="GO" id="GO:0005737">
    <property type="term" value="C:cytoplasm"/>
    <property type="evidence" value="ECO:0007669"/>
    <property type="project" value="TreeGrafter"/>
</dbReference>
<dbReference type="InterPro" id="IPR011323">
    <property type="entry name" value="Mss4/transl-control_tumour"/>
</dbReference>
<dbReference type="Proteomes" id="UP001208570">
    <property type="component" value="Unassembled WGS sequence"/>
</dbReference>
<name>A0AAD9JJV1_9ANNE</name>
<sequence>MIIYKDLFTEDEMFTDIYQMEEVEDGLLYKVTGKLVTESDKFDDALIGANASAEEQSEEVDTNSRSGINIVLSNRLVEFPQTKKSYQSHLKDYMKSLAAKLDDEAKDKFKAKAQSFVAKKLLPKFKDLQFYCESMKPDGMLAIVEWEGDIPYMYFFKDGILPEKVIGEGWPDFAVFAPLASNYRIQEPAGIFS</sequence>
<dbReference type="InterPro" id="IPR018105">
    <property type="entry name" value="Translational_control_tumour_p"/>
</dbReference>
<keyword evidence="4" id="KW-1185">Reference proteome</keyword>